<evidence type="ECO:0000313" key="2">
    <source>
        <dbReference type="EMBL" id="EGO21877.1"/>
    </source>
</evidence>
<keyword evidence="1" id="KW-1133">Transmembrane helix</keyword>
<dbReference type="SUPFAM" id="SSF51905">
    <property type="entry name" value="FAD/NAD(P)-binding domain"/>
    <property type="match status" value="1"/>
</dbReference>
<dbReference type="OrthoDB" id="2675609at2759"/>
<dbReference type="Proteomes" id="UP000008064">
    <property type="component" value="Unassembled WGS sequence"/>
</dbReference>
<keyword evidence="2" id="KW-0560">Oxidoreductase</keyword>
<dbReference type="Gene3D" id="3.50.50.60">
    <property type="entry name" value="FAD/NAD(P)-binding domain"/>
    <property type="match status" value="1"/>
</dbReference>
<dbReference type="InterPro" id="IPR036188">
    <property type="entry name" value="FAD/NAD-bd_sf"/>
</dbReference>
<dbReference type="RefSeq" id="XP_007321663.1">
    <property type="nucleotide sequence ID" value="XM_007321601.1"/>
</dbReference>
<dbReference type="EMBL" id="GL945438">
    <property type="protein sequence ID" value="EGO21877.1"/>
    <property type="molecule type" value="Genomic_DNA"/>
</dbReference>
<dbReference type="AlphaFoldDB" id="F8P5J0"/>
<reference evidence="2" key="1">
    <citation type="submission" date="2011-04" db="EMBL/GenBank/DDBJ databases">
        <title>Evolution of plant cell wall degrading machinery underlies the functional diversity of forest fungi.</title>
        <authorList>
            <consortium name="US DOE Joint Genome Institute (JGI-PGF)"/>
            <person name="Eastwood D.C."/>
            <person name="Floudas D."/>
            <person name="Binder M."/>
            <person name="Majcherczyk A."/>
            <person name="Schneider P."/>
            <person name="Aerts A."/>
            <person name="Asiegbu F.O."/>
            <person name="Baker S.E."/>
            <person name="Barry K."/>
            <person name="Bendiksby M."/>
            <person name="Blumentritt M."/>
            <person name="Coutinho P.M."/>
            <person name="Cullen D."/>
            <person name="Cullen D."/>
            <person name="Gathman A."/>
            <person name="Goodell B."/>
            <person name="Henrissat B."/>
            <person name="Ihrmark K."/>
            <person name="Kauserud H."/>
            <person name="Kohler A."/>
            <person name="LaButti K."/>
            <person name="Lapidus A."/>
            <person name="Lavin J.L."/>
            <person name="Lee Y.-H."/>
            <person name="Lindquist E."/>
            <person name="Lilly W."/>
            <person name="Lucas S."/>
            <person name="Morin E."/>
            <person name="Murat C."/>
            <person name="Oguiza J.A."/>
            <person name="Park J."/>
            <person name="Pisabarro A.G."/>
            <person name="Riley R."/>
            <person name="Rosling A."/>
            <person name="Salamov A."/>
            <person name="Schmidt O."/>
            <person name="Schmutz J."/>
            <person name="Skrede I."/>
            <person name="Stenlid J."/>
            <person name="Wiebenga A."/>
            <person name="Xie X."/>
            <person name="Kues U."/>
            <person name="Hibbett D.S."/>
            <person name="Hoffmeister D."/>
            <person name="Hogberg N."/>
            <person name="Martin F."/>
            <person name="Grigoriev I.V."/>
            <person name="Watkinson S.C."/>
        </authorList>
    </citation>
    <scope>NUCLEOTIDE SEQUENCE</scope>
    <source>
        <strain evidence="2">S7.9</strain>
    </source>
</reference>
<evidence type="ECO:0000256" key="1">
    <source>
        <dbReference type="SAM" id="Phobius"/>
    </source>
</evidence>
<accession>F8P5J0</accession>
<organism>
    <name type="scientific">Serpula lacrymans var. lacrymans (strain S7.9)</name>
    <name type="common">Dry rot fungus</name>
    <dbReference type="NCBI Taxonomy" id="578457"/>
    <lineage>
        <taxon>Eukaryota</taxon>
        <taxon>Fungi</taxon>
        <taxon>Dikarya</taxon>
        <taxon>Basidiomycota</taxon>
        <taxon>Agaricomycotina</taxon>
        <taxon>Agaricomycetes</taxon>
        <taxon>Agaricomycetidae</taxon>
        <taxon>Boletales</taxon>
        <taxon>Coniophorineae</taxon>
        <taxon>Serpulaceae</taxon>
        <taxon>Serpula</taxon>
    </lineage>
</organism>
<dbReference type="KEGG" id="sla:SERLADRAFT_441106"/>
<sequence length="563" mass="63538">MLGYLVLTPIALFILLTSCIYLGRRWRAKLLAKETGLPEIPHLGQARPDNQKIRVNNALKTSLECSIAGLLAARICHNHFERVVIVETEPWLADNEARATQAWTQKRYRTRVLQYRSLQAQQVISLLAYRSLFPKFDEEAEASGVHIAAADIKWCIWGRFAHPPYEEYPAGLPQTCFTSRQGLETLLRRLVLDKTQYPNIDYVVGTVTDYQADATDTARLRNVLVRTDGGNTSIDADLVIDCTGASHTGVKMLKRAGYGYTDVYPEGKVSLDDLRVQYDPKITYCTLELNVSPDLAKRLPIPGGFANHPGIIAAISDARMDSKTMYSLGIDGTNRFHLCTGGWGLPDLPRTLEGIKEFARSMKLMTPLPDWFYQMLDMLDADEQVKDTMNTSYIRIPPACYYPYHLAVNLPLNWIALGDSIMRINPVLGQGITKSIYGIITLNNVLRTLSPSSVQEKYTASLPNDFSKNFFELQEPKIEGLWSTTRLFDYAFKTTVPVPGESLELGSWPRWYMRKVQYIAFTDKYVSSILWHGRMFLSPGIDVLHPKVIMKVLWSLVTNPGAP</sequence>
<dbReference type="GO" id="GO:0004497">
    <property type="term" value="F:monooxygenase activity"/>
    <property type="evidence" value="ECO:0007669"/>
    <property type="project" value="UniProtKB-KW"/>
</dbReference>
<proteinExistence type="predicted"/>
<keyword evidence="2" id="KW-0503">Monooxygenase</keyword>
<dbReference type="HOGENOM" id="CLU_025587_1_0_1"/>
<protein>
    <submittedName>
        <fullName evidence="2">Putative monooxygenase</fullName>
    </submittedName>
</protein>
<keyword evidence="1" id="KW-0812">Transmembrane</keyword>
<keyword evidence="1" id="KW-0472">Membrane</keyword>
<name>F8P5J0_SERL9</name>
<dbReference type="GeneID" id="18815478"/>
<gene>
    <name evidence="2" type="primary">mox6</name>
    <name evidence="2" type="ORF">SERLADRAFT_441106</name>
</gene>
<feature type="transmembrane region" description="Helical" evidence="1">
    <location>
        <begin position="6"/>
        <end position="23"/>
    </location>
</feature>